<feature type="region of interest" description="Disordered" evidence="1">
    <location>
        <begin position="39"/>
        <end position="61"/>
    </location>
</feature>
<proteinExistence type="predicted"/>
<evidence type="ECO:0000256" key="1">
    <source>
        <dbReference type="SAM" id="MobiDB-lite"/>
    </source>
</evidence>
<dbReference type="EMBL" id="CP012159">
    <property type="protein sequence ID" value="AKT36665.1"/>
    <property type="molecule type" value="Genomic_DNA"/>
</dbReference>
<organism evidence="3 4">
    <name type="scientific">Chondromyces crocatus</name>
    <dbReference type="NCBI Taxonomy" id="52"/>
    <lineage>
        <taxon>Bacteria</taxon>
        <taxon>Pseudomonadati</taxon>
        <taxon>Myxococcota</taxon>
        <taxon>Polyangia</taxon>
        <taxon>Polyangiales</taxon>
        <taxon>Polyangiaceae</taxon>
        <taxon>Chondromyces</taxon>
    </lineage>
</organism>
<dbReference type="AlphaFoldDB" id="A0A0K1E726"/>
<keyword evidence="2" id="KW-1133">Transmembrane helix</keyword>
<evidence type="ECO:0000313" key="3">
    <source>
        <dbReference type="EMBL" id="AKT36665.1"/>
    </source>
</evidence>
<evidence type="ECO:0000313" key="4">
    <source>
        <dbReference type="Proteomes" id="UP000067626"/>
    </source>
</evidence>
<reference evidence="3" key="1">
    <citation type="submission" date="2015-07" db="EMBL/GenBank/DDBJ databases">
        <title>Genome analysis of myxobacterium Chondromyces crocatus Cm c5 reveals a high potential for natural compound synthesis and the genetic basis for the loss of fruiting body formation.</title>
        <authorList>
            <person name="Zaburannyi N."/>
            <person name="Bunk B."/>
            <person name="Maier J."/>
            <person name="Overmann J."/>
            <person name="Mueller R."/>
        </authorList>
    </citation>
    <scope>NUCLEOTIDE SEQUENCE [LARGE SCALE GENOMIC DNA]</scope>
    <source>
        <strain evidence="3">Cm c5</strain>
    </source>
</reference>
<name>A0A0K1E726_CHOCO</name>
<evidence type="ECO:0000256" key="2">
    <source>
        <dbReference type="SAM" id="Phobius"/>
    </source>
</evidence>
<dbReference type="KEGG" id="ccro:CMC5_007850"/>
<keyword evidence="4" id="KW-1185">Reference proteome</keyword>
<feature type="transmembrane region" description="Helical" evidence="2">
    <location>
        <begin position="6"/>
        <end position="23"/>
    </location>
</feature>
<accession>A0A0K1E726</accession>
<dbReference type="Proteomes" id="UP000067626">
    <property type="component" value="Chromosome"/>
</dbReference>
<gene>
    <name evidence="3" type="ORF">CMC5_007850</name>
</gene>
<dbReference type="OrthoDB" id="5526112at2"/>
<sequence length="61" mass="6173">MFAGASFNEIGLVAFLVVLIMIAPKVSRLGEIIGGLFERSGPEASAGEERGGGTGGHDPEG</sequence>
<dbReference type="RefSeq" id="WP_050429153.1">
    <property type="nucleotide sequence ID" value="NZ_CP012159.1"/>
</dbReference>
<feature type="compositionally biased region" description="Basic and acidic residues" evidence="1">
    <location>
        <begin position="47"/>
        <end position="61"/>
    </location>
</feature>
<keyword evidence="2" id="KW-0472">Membrane</keyword>
<keyword evidence="2" id="KW-0812">Transmembrane</keyword>
<protein>
    <submittedName>
        <fullName evidence="3">Uncharacterized protein</fullName>
    </submittedName>
</protein>